<evidence type="ECO:0000313" key="3">
    <source>
        <dbReference type="EMBL" id="AZE47671.1"/>
    </source>
</evidence>
<dbReference type="GO" id="GO:0016159">
    <property type="term" value="F:muconolactone delta-isomerase activity"/>
    <property type="evidence" value="ECO:0007669"/>
    <property type="project" value="UniProtKB-EC"/>
</dbReference>
<dbReference type="Proteomes" id="UP000268048">
    <property type="component" value="Chromosome"/>
</dbReference>
<dbReference type="PANTHER" id="PTHR48081">
    <property type="entry name" value="AB HYDROLASE SUPERFAMILY PROTEIN C4A8.06C"/>
    <property type="match status" value="1"/>
</dbReference>
<evidence type="ECO:0000313" key="4">
    <source>
        <dbReference type="Proteomes" id="UP000268048"/>
    </source>
</evidence>
<reference evidence="3 4" key="1">
    <citation type="submission" date="2018-03" db="EMBL/GenBank/DDBJ databases">
        <title>Diversity of phytobeneficial traits revealed by whole-genome analysis of worldwide-isolated phenazine-producing Pseudomonas spp.</title>
        <authorList>
            <person name="Biessy A."/>
            <person name="Novinscak A."/>
            <person name="Blom J."/>
            <person name="Leger G."/>
            <person name="Thomashow L.S."/>
            <person name="Cazorla F.M."/>
            <person name="Josic D."/>
            <person name="Filion M."/>
        </authorList>
    </citation>
    <scope>NUCLEOTIDE SEQUENCE [LARGE SCALE GENOMIC DNA]</scope>
    <source>
        <strain evidence="3 4">B25</strain>
    </source>
</reference>
<dbReference type="PANTHER" id="PTHR48081:SF33">
    <property type="entry name" value="KYNURENINE FORMAMIDASE"/>
    <property type="match status" value="1"/>
</dbReference>
<dbReference type="RefSeq" id="WP_124319890.1">
    <property type="nucleotide sequence ID" value="NZ_CP027753.1"/>
</dbReference>
<dbReference type="EMBL" id="CP027753">
    <property type="protein sequence ID" value="AZE47671.1"/>
    <property type="molecule type" value="Genomic_DNA"/>
</dbReference>
<protein>
    <submittedName>
        <fullName evidence="3">Muconolactone isomerase</fullName>
        <ecNumber evidence="3">5.3.3.4</ecNumber>
    </submittedName>
</protein>
<sequence>MTILYRDMNQAQLDAAYNNTKAVPDFPGIYADLQARSASFYASVAGRLDLPYGTGSRQRYDWLPCGKADAPTLIFIHGGYWQNCSKEDFAFIAAGPLAAGFNVVLAEYTLAPQASMTQIVNEIGSLLEHLQADADQLGIAGHKVVLSGHSAGGHLALQFRSHPWVTDVLAISALVDLEPISLSWLNEKLSLSDAEIDAYSPLHHIGKGARTWVAVGADELSELVRQSDEYAKQALARGESVQLIHVPGCTHFSVLDEMAKPQGVLLQALSSAS</sequence>
<dbReference type="GO" id="GO:0016787">
    <property type="term" value="F:hydrolase activity"/>
    <property type="evidence" value="ECO:0007669"/>
    <property type="project" value="UniProtKB-KW"/>
</dbReference>
<dbReference type="InterPro" id="IPR029058">
    <property type="entry name" value="AB_hydrolase_fold"/>
</dbReference>
<feature type="domain" description="BD-FAE-like" evidence="2">
    <location>
        <begin position="67"/>
        <end position="157"/>
    </location>
</feature>
<dbReference type="InterPro" id="IPR049492">
    <property type="entry name" value="BD-FAE-like_dom"/>
</dbReference>
<evidence type="ECO:0000259" key="2">
    <source>
        <dbReference type="Pfam" id="PF20434"/>
    </source>
</evidence>
<keyword evidence="1" id="KW-0378">Hydrolase</keyword>
<evidence type="ECO:0000256" key="1">
    <source>
        <dbReference type="ARBA" id="ARBA00022801"/>
    </source>
</evidence>
<dbReference type="Gene3D" id="3.40.50.1820">
    <property type="entry name" value="alpha/beta hydrolase"/>
    <property type="match status" value="1"/>
</dbReference>
<organism evidence="3 4">
    <name type="scientific">Pseudomonas chlororaphis</name>
    <dbReference type="NCBI Taxonomy" id="587753"/>
    <lineage>
        <taxon>Bacteria</taxon>
        <taxon>Pseudomonadati</taxon>
        <taxon>Pseudomonadota</taxon>
        <taxon>Gammaproteobacteria</taxon>
        <taxon>Pseudomonadales</taxon>
        <taxon>Pseudomonadaceae</taxon>
        <taxon>Pseudomonas</taxon>
    </lineage>
</organism>
<gene>
    <name evidence="3" type="ORF">C4K04_1987</name>
</gene>
<accession>A0A3G7TLA4</accession>
<keyword evidence="3" id="KW-0413">Isomerase</keyword>
<dbReference type="EC" id="5.3.3.4" evidence="3"/>
<proteinExistence type="predicted"/>
<dbReference type="AlphaFoldDB" id="A0A3G7TLA4"/>
<dbReference type="InterPro" id="IPR050300">
    <property type="entry name" value="GDXG_lipolytic_enzyme"/>
</dbReference>
<name>A0A3G7TLA4_9PSED</name>
<dbReference type="Pfam" id="PF20434">
    <property type="entry name" value="BD-FAE"/>
    <property type="match status" value="1"/>
</dbReference>
<dbReference type="SUPFAM" id="SSF53474">
    <property type="entry name" value="alpha/beta-Hydrolases"/>
    <property type="match status" value="1"/>
</dbReference>